<evidence type="ECO:0000256" key="4">
    <source>
        <dbReference type="ARBA" id="ARBA00022980"/>
    </source>
</evidence>
<evidence type="ECO:0000313" key="10">
    <source>
        <dbReference type="EMBL" id="MBC9786493.1"/>
    </source>
</evidence>
<keyword evidence="2 7" id="KW-0699">rRNA-binding</keyword>
<evidence type="ECO:0000256" key="2">
    <source>
        <dbReference type="ARBA" id="ARBA00022730"/>
    </source>
</evidence>
<dbReference type="PANTHER" id="PTHR21368">
    <property type="entry name" value="50S RIBOSOMAL PROTEIN L9"/>
    <property type="match status" value="1"/>
</dbReference>
<dbReference type="InterPro" id="IPR036935">
    <property type="entry name" value="Ribosomal_bL9_N_sf"/>
</dbReference>
<evidence type="ECO:0000256" key="7">
    <source>
        <dbReference type="HAMAP-Rule" id="MF_00503"/>
    </source>
</evidence>
<dbReference type="HAMAP" id="MF_00503">
    <property type="entry name" value="Ribosomal_bL9"/>
    <property type="match status" value="1"/>
</dbReference>
<dbReference type="GO" id="GO:0005840">
    <property type="term" value="C:ribosome"/>
    <property type="evidence" value="ECO:0007669"/>
    <property type="project" value="UniProtKB-KW"/>
</dbReference>
<comment type="function">
    <text evidence="7">Binds to the 23S rRNA.</text>
</comment>
<dbReference type="SUPFAM" id="SSF55653">
    <property type="entry name" value="Ribosomal protein L9 C-domain"/>
    <property type="match status" value="1"/>
</dbReference>
<reference evidence="10 11" key="1">
    <citation type="submission" date="2020-07" db="EMBL/GenBank/DDBJ databases">
        <title>Draft whole-genome sequence of Heliobacterium chlorum DSM 3682, type strain.</title>
        <authorList>
            <person name="Kyndt J.A."/>
            <person name="Meyer T.E."/>
            <person name="Imhoff J.F."/>
        </authorList>
    </citation>
    <scope>NUCLEOTIDE SEQUENCE [LARGE SCALE GENOMIC DNA]</scope>
    <source>
        <strain evidence="10 11">DSM 3682</strain>
    </source>
</reference>
<keyword evidence="11" id="KW-1185">Reference proteome</keyword>
<keyword evidence="3 7" id="KW-0694">RNA-binding</keyword>
<comment type="caution">
    <text evidence="10">The sequence shown here is derived from an EMBL/GenBank/DDBJ whole genome shotgun (WGS) entry which is preliminary data.</text>
</comment>
<dbReference type="RefSeq" id="WP_188041918.1">
    <property type="nucleotide sequence ID" value="NZ_JACVHF010000041.1"/>
</dbReference>
<dbReference type="Gene3D" id="3.40.5.10">
    <property type="entry name" value="Ribosomal protein L9, N-terminal domain"/>
    <property type="match status" value="1"/>
</dbReference>
<protein>
    <recommendedName>
        <fullName evidence="6 7">Large ribosomal subunit protein bL9</fullName>
    </recommendedName>
</protein>
<comment type="similarity">
    <text evidence="1 7">Belongs to the bacterial ribosomal protein bL9 family.</text>
</comment>
<dbReference type="InterPro" id="IPR036791">
    <property type="entry name" value="Ribosomal_bL9_C_sf"/>
</dbReference>
<gene>
    <name evidence="7" type="primary">rplI</name>
    <name evidence="10" type="ORF">H1S01_18720</name>
</gene>
<dbReference type="InterPro" id="IPR020070">
    <property type="entry name" value="Ribosomal_bL9_N"/>
</dbReference>
<feature type="domain" description="Large ribosomal subunit protein bL9 C-terminal" evidence="9">
    <location>
        <begin position="63"/>
        <end position="146"/>
    </location>
</feature>
<keyword evidence="4 7" id="KW-0689">Ribosomal protein</keyword>
<organism evidence="10 11">
    <name type="scientific">Heliobacterium chlorum</name>
    <dbReference type="NCBI Taxonomy" id="2698"/>
    <lineage>
        <taxon>Bacteria</taxon>
        <taxon>Bacillati</taxon>
        <taxon>Bacillota</taxon>
        <taxon>Clostridia</taxon>
        <taxon>Eubacteriales</taxon>
        <taxon>Heliobacteriaceae</taxon>
        <taxon>Heliobacterium</taxon>
    </lineage>
</organism>
<feature type="domain" description="Ribosomal protein L9" evidence="8">
    <location>
        <begin position="1"/>
        <end position="47"/>
    </location>
</feature>
<dbReference type="InterPro" id="IPR009027">
    <property type="entry name" value="Ribosomal_bL9/RNase_H1_N"/>
</dbReference>
<dbReference type="InterPro" id="IPR020069">
    <property type="entry name" value="Ribosomal_bL9_C"/>
</dbReference>
<evidence type="ECO:0000256" key="3">
    <source>
        <dbReference type="ARBA" id="ARBA00022884"/>
    </source>
</evidence>
<dbReference type="EMBL" id="JACVHF010000041">
    <property type="protein sequence ID" value="MBC9786493.1"/>
    <property type="molecule type" value="Genomic_DNA"/>
</dbReference>
<evidence type="ECO:0000259" key="9">
    <source>
        <dbReference type="Pfam" id="PF03948"/>
    </source>
</evidence>
<dbReference type="SUPFAM" id="SSF55658">
    <property type="entry name" value="L9 N-domain-like"/>
    <property type="match status" value="1"/>
</dbReference>
<dbReference type="InterPro" id="IPR000244">
    <property type="entry name" value="Ribosomal_bL9"/>
</dbReference>
<proteinExistence type="inferred from homology"/>
<dbReference type="Gene3D" id="3.10.430.100">
    <property type="entry name" value="Ribosomal protein L9, C-terminal domain"/>
    <property type="match status" value="1"/>
</dbReference>
<evidence type="ECO:0000313" key="11">
    <source>
        <dbReference type="Proteomes" id="UP000617402"/>
    </source>
</evidence>
<evidence type="ECO:0000256" key="6">
    <source>
        <dbReference type="ARBA" id="ARBA00035292"/>
    </source>
</evidence>
<evidence type="ECO:0000256" key="5">
    <source>
        <dbReference type="ARBA" id="ARBA00023274"/>
    </source>
</evidence>
<dbReference type="Pfam" id="PF01281">
    <property type="entry name" value="Ribosomal_L9_N"/>
    <property type="match status" value="1"/>
</dbReference>
<dbReference type="NCBIfam" id="TIGR00158">
    <property type="entry name" value="L9"/>
    <property type="match status" value="1"/>
</dbReference>
<evidence type="ECO:0000259" key="8">
    <source>
        <dbReference type="Pfam" id="PF01281"/>
    </source>
</evidence>
<dbReference type="Pfam" id="PF03948">
    <property type="entry name" value="Ribosomal_L9_C"/>
    <property type="match status" value="1"/>
</dbReference>
<accession>A0ABR7T6U8</accession>
<dbReference type="InterPro" id="IPR020594">
    <property type="entry name" value="Ribosomal_bL9_bac/chp"/>
</dbReference>
<keyword evidence="5 7" id="KW-0687">Ribonucleoprotein</keyword>
<evidence type="ECO:0000256" key="1">
    <source>
        <dbReference type="ARBA" id="ARBA00010605"/>
    </source>
</evidence>
<name>A0ABR7T6U8_HELCL</name>
<sequence>MKIILNADVKGLGKKGDLVNVADGYYRNFILPRALGVEATPANIKNLERLKANEAKKKEQELQEAKELGAKMSGLTVTVKTKCGEGGKLFGAVTNKEIAEAMEKQHGLKVDKRKYELKQPIKSLGHYTITVKIHPSVSAELKVEVINE</sequence>
<dbReference type="Proteomes" id="UP000617402">
    <property type="component" value="Unassembled WGS sequence"/>
</dbReference>